<dbReference type="PANTHER" id="PTHR13117:SF5">
    <property type="entry name" value="PROTEIN RFT1 HOMOLOG"/>
    <property type="match status" value="1"/>
</dbReference>
<comment type="pathway">
    <text evidence="2">Protein modification; protein glycosylation.</text>
</comment>
<name>A0AAU9FYQ5_DROMD</name>
<comment type="subcellular location">
    <subcellularLocation>
        <location evidence="1 9">Endoplasmic reticulum membrane</location>
        <topology evidence="1 9">Multi-pass membrane protein</topology>
    </subcellularLocation>
</comment>
<evidence type="ECO:0000256" key="4">
    <source>
        <dbReference type="ARBA" id="ARBA00022692"/>
    </source>
</evidence>
<evidence type="ECO:0000256" key="9">
    <source>
        <dbReference type="RuleBase" id="RU365067"/>
    </source>
</evidence>
<dbReference type="GO" id="GO:0006488">
    <property type="term" value="P:dolichol-linked oligosaccharide biosynthetic process"/>
    <property type="evidence" value="ECO:0007669"/>
    <property type="project" value="InterPro"/>
</dbReference>
<evidence type="ECO:0000256" key="6">
    <source>
        <dbReference type="ARBA" id="ARBA00022989"/>
    </source>
</evidence>
<reference evidence="10 11" key="1">
    <citation type="submission" date="2024-02" db="EMBL/GenBank/DDBJ databases">
        <title>A chromosome-level genome assembly of Drosophila madeirensis, a fruit fly species endemic to Madeira island.</title>
        <authorList>
            <person name="Tomihara K."/>
            <person name="Llopart A."/>
            <person name="Yamamoto D."/>
        </authorList>
    </citation>
    <scope>NUCLEOTIDE SEQUENCE [LARGE SCALE GENOMIC DNA]</scope>
    <source>
        <strain evidence="10 11">RF1</strain>
    </source>
</reference>
<accession>A0AAU9FYQ5</accession>
<dbReference type="InterPro" id="IPR007594">
    <property type="entry name" value="RFT1"/>
</dbReference>
<dbReference type="GO" id="GO:0005789">
    <property type="term" value="C:endoplasmic reticulum membrane"/>
    <property type="evidence" value="ECO:0007669"/>
    <property type="project" value="UniProtKB-SubCell"/>
</dbReference>
<evidence type="ECO:0000256" key="7">
    <source>
        <dbReference type="ARBA" id="ARBA00023136"/>
    </source>
</evidence>
<sequence>MEDFPFTRLSEFLPGVMYDPIGKFFNRELQTLTLSFVKQGVLKQILTEGEKYVMSVSPVLSFGEQATYDVVNNLGSMAARFIFRPIEDSSYFYFTQTISRDTRLAKQPQEQVRQGASSSRESWTDKKYMFSVFYGPCTVRTKRIRLAFKYM</sequence>
<dbReference type="GO" id="GO:0034203">
    <property type="term" value="P:glycolipid translocation"/>
    <property type="evidence" value="ECO:0007669"/>
    <property type="project" value="TreeGrafter"/>
</dbReference>
<comment type="similarity">
    <text evidence="3 9">Belongs to the RFT1 family.</text>
</comment>
<dbReference type="Pfam" id="PF04506">
    <property type="entry name" value="Rft-1"/>
    <property type="match status" value="1"/>
</dbReference>
<evidence type="ECO:0000256" key="5">
    <source>
        <dbReference type="ARBA" id="ARBA00022824"/>
    </source>
</evidence>
<evidence type="ECO:0000313" key="11">
    <source>
        <dbReference type="Proteomes" id="UP001500889"/>
    </source>
</evidence>
<keyword evidence="4" id="KW-0812">Transmembrane</keyword>
<dbReference type="EMBL" id="AP029266">
    <property type="protein sequence ID" value="BFG00721.1"/>
    <property type="molecule type" value="Genomic_DNA"/>
</dbReference>
<comment type="function">
    <text evidence="8 9">Intramembrane glycolipid transporter that operates in the biosynthetic pathway of dolichol-linked oligosaccharides, the glycan precursors employed in protein asparagine (N)-glycosylation. The sequential addition of sugars to dolichol pyrophosphate produces dolichol-linked oligosaccharides containing fourteen sugars, including two GlcNAcs, nine mannoses and three glucoses. Once assembled, the oligosaccharide is transferred from the lipid to nascent proteins by oligosaccharyltransferases. The assembly of dolichol-linked oligosaccharides begins on the cytosolic side of the endoplasmic reticulum membrane and finishes in its lumen. RFT1 could mediate the translocation of the cytosolically oriented intermediate DolPP-GlcNAc2Man5, produced by ALG11, into the ER lumen where dolichol-linked oligosaccharides assembly continues. However, the intramembrane lipid transporter activity could not be confirmed in vitro.</text>
</comment>
<keyword evidence="7" id="KW-0472">Membrane</keyword>
<evidence type="ECO:0000313" key="10">
    <source>
        <dbReference type="EMBL" id="BFG00721.1"/>
    </source>
</evidence>
<evidence type="ECO:0000256" key="3">
    <source>
        <dbReference type="ARBA" id="ARBA00010288"/>
    </source>
</evidence>
<evidence type="ECO:0000256" key="8">
    <source>
        <dbReference type="ARBA" id="ARBA00045912"/>
    </source>
</evidence>
<organism evidence="10 11">
    <name type="scientific">Drosophila madeirensis</name>
    <name type="common">Fruit fly</name>
    <dbReference type="NCBI Taxonomy" id="30013"/>
    <lineage>
        <taxon>Eukaryota</taxon>
        <taxon>Metazoa</taxon>
        <taxon>Ecdysozoa</taxon>
        <taxon>Arthropoda</taxon>
        <taxon>Hexapoda</taxon>
        <taxon>Insecta</taxon>
        <taxon>Pterygota</taxon>
        <taxon>Neoptera</taxon>
        <taxon>Endopterygota</taxon>
        <taxon>Diptera</taxon>
        <taxon>Brachycera</taxon>
        <taxon>Muscomorpha</taxon>
        <taxon>Ephydroidea</taxon>
        <taxon>Drosophilidae</taxon>
        <taxon>Drosophila</taxon>
        <taxon>Sophophora</taxon>
    </lineage>
</organism>
<dbReference type="PANTHER" id="PTHR13117">
    <property type="entry name" value="ENDOPLASMIC RETICULUM MULTISPAN TRANSMEMBRANE PROTEIN-RELATED"/>
    <property type="match status" value="1"/>
</dbReference>
<gene>
    <name evidence="10" type="ORF">DMAD_00648</name>
</gene>
<keyword evidence="5" id="KW-0256">Endoplasmic reticulum</keyword>
<dbReference type="Proteomes" id="UP001500889">
    <property type="component" value="Chromosome A"/>
</dbReference>
<proteinExistence type="inferred from homology"/>
<dbReference type="AlphaFoldDB" id="A0AAU9FYQ5"/>
<evidence type="ECO:0000256" key="2">
    <source>
        <dbReference type="ARBA" id="ARBA00004922"/>
    </source>
</evidence>
<keyword evidence="6" id="KW-1133">Transmembrane helix</keyword>
<keyword evidence="11" id="KW-1185">Reference proteome</keyword>
<protein>
    <recommendedName>
        <fullName evidence="9">Protein RFT1 homolog</fullName>
    </recommendedName>
</protein>
<evidence type="ECO:0000256" key="1">
    <source>
        <dbReference type="ARBA" id="ARBA00004477"/>
    </source>
</evidence>